<evidence type="ECO:0000313" key="1">
    <source>
        <dbReference type="Proteomes" id="UP000000437"/>
    </source>
</evidence>
<sequence>MMSSTVGGLILKSVRDLGSLEEISSSVLVWSSVHAVIMWTSLIFLILSLASGALSQSRTRFARYRSWNSQMYPVWRDGDPRYRDCWKGGEVTFEVRSDSPTLTGAKASFNIDVRFPQNQTVLPDGQVVWARNCTVNGTSYTMGQSVYPESSIPQDWSGVFPDRTPFNRTSNKKPRFIYVWKTWGKYWQVADGPSSLLSIDTNSVPLGSYSMEVVIYHCRGKDKFIPLGYVSTQFSITDQIPFAVTLSQVGDINQGDQNFIQNRAVAFSINLHDPSSYLSSSDITFNWDFGDNSGTLISRETTVTHTYLTPGSFRPQVILMAAISTGCPVNPTPAVTVDPPAPVTDEGTALDTIVVAVSPQPVDVIPNAEEGVAADATVVANDLAVAETDPVDLADTLDTTDAVAEADNTAVVEGTVATEAELAAEAENTATDALATPAVIEAEDEAETIAADALATPAVIEAEAAAEAENTATDALATPAVIEAEPAAEAENTATDALATPAVIEAEAENTATDALATPAVIEAEPAAEAENTATDALATPAVIEAEPAAEAENTATDALATPAVTEAEPAAEAPAAEIDLAATVLPEAAAAAVDTTSVQTALEPAAPTGDAVVANVAEDTVIEAAAEADDAANAITGVTSIPEAAVTELEAELVAGTEATQAALIIAKRQAPELPAEASCMVYRYGSFSTTLTVVQGIESVEIVEVNNVVMLATELEQNAVDLTVTCQGSLPNQVCTVVSDADCISPVQTQCNDVTPTPECQIVLRQFFNNSGTFCINVSLTNDVSLAVTSARLNVAIDTNSSRNTAGATLGVLFFVCALAAIAFTYKRFKEYHPLREESEGSGFASGISSVPSMLWSFLNRRSTAESRPLLLGRVV</sequence>
<gene>
    <name evidence="2" type="primary">pmela</name>
    <name evidence="2" type="synonym">cb397</name>
    <name evidence="2" type="synonym">fdv</name>
    <name evidence="2" type="synonym">pmel17</name>
    <name evidence="2" type="synonym">pmel1a</name>
    <name evidence="2" type="synonym">sb:cb397</name>
    <name evidence="2" type="synonym">silva</name>
    <name evidence="2" type="synonym">wu:fc11g11</name>
    <name evidence="2" type="synonym">wu:fj24g11</name>
    <name evidence="2" type="synonym">zgc:136622</name>
</gene>
<dbReference type="Proteomes" id="UP000000437">
    <property type="component" value="Chromosome 11"/>
</dbReference>
<accession>A0AC58GPE1</accession>
<proteinExistence type="predicted"/>
<dbReference type="RefSeq" id="XP_073771602.1">
    <property type="nucleotide sequence ID" value="XM_073915501.1"/>
</dbReference>
<evidence type="ECO:0000313" key="2">
    <source>
        <dbReference type="RefSeq" id="XP_073771602.1"/>
    </source>
</evidence>
<reference evidence="2" key="1">
    <citation type="submission" date="2025-08" db="UniProtKB">
        <authorList>
            <consortium name="RefSeq"/>
        </authorList>
    </citation>
    <scope>IDENTIFICATION</scope>
    <source>
        <strain evidence="2">Tuebingen</strain>
        <tissue evidence="2">Fibroblasts and whole tissue</tissue>
    </source>
</reference>
<organism evidence="1 2">
    <name type="scientific">Danio rerio</name>
    <name type="common">Zebrafish</name>
    <name type="synonym">Brachydanio rerio</name>
    <dbReference type="NCBI Taxonomy" id="7955"/>
    <lineage>
        <taxon>Eukaryota</taxon>
        <taxon>Metazoa</taxon>
        <taxon>Chordata</taxon>
        <taxon>Craniata</taxon>
        <taxon>Vertebrata</taxon>
        <taxon>Euteleostomi</taxon>
        <taxon>Actinopterygii</taxon>
        <taxon>Neopterygii</taxon>
        <taxon>Teleostei</taxon>
        <taxon>Ostariophysi</taxon>
        <taxon>Cypriniformes</taxon>
        <taxon>Danionidae</taxon>
        <taxon>Danioninae</taxon>
        <taxon>Danio</taxon>
    </lineage>
</organism>
<protein>
    <submittedName>
        <fullName evidence="2">Premelanosome protein a isoform X1</fullName>
    </submittedName>
</protein>
<keyword evidence="1" id="KW-1185">Reference proteome</keyword>
<name>A0AC58GPE1_DANRE</name>